<dbReference type="AlphaFoldDB" id="A0A844G7S1"/>
<comment type="caution">
    <text evidence="1">The sequence shown here is derived from an EMBL/GenBank/DDBJ whole genome shotgun (WGS) entry which is preliminary data.</text>
</comment>
<gene>
    <name evidence="1" type="ORF">FYJ85_20525</name>
</gene>
<name>A0A844G7S1_9BACT</name>
<evidence type="ECO:0000313" key="2">
    <source>
        <dbReference type="Proteomes" id="UP000435649"/>
    </source>
</evidence>
<dbReference type="InterPro" id="IPR024227">
    <property type="entry name" value="DUF3795"/>
</dbReference>
<accession>A0A844G7S1</accession>
<dbReference type="EMBL" id="VUNS01000036">
    <property type="protein sequence ID" value="MST99416.1"/>
    <property type="molecule type" value="Genomic_DNA"/>
</dbReference>
<dbReference type="Pfam" id="PF12675">
    <property type="entry name" value="DUF3795"/>
    <property type="match status" value="1"/>
</dbReference>
<sequence length="128" mass="14432">MQINIAPCGLVCSRCDAYRATQENSPEKLELVAADWRKRYHCDDIRAELIPCDGCMTEGGRKCHHCEHSCEIRKCVGGKQVKVCSECAEYPCEKLSGFFEYVPEAQAEPMKKLLDAIAEVEKNMHSAF</sequence>
<reference evidence="1 2" key="1">
    <citation type="submission" date="2019-08" db="EMBL/GenBank/DDBJ databases">
        <title>In-depth cultivation of the pig gut microbiome towards novel bacterial diversity and tailored functional studies.</title>
        <authorList>
            <person name="Wylensek D."/>
            <person name="Hitch T.C.A."/>
            <person name="Clavel T."/>
        </authorList>
    </citation>
    <scope>NUCLEOTIDE SEQUENCE [LARGE SCALE GENOMIC DNA]</scope>
    <source>
        <strain evidence="1 2">BBE-744-WT-12</strain>
    </source>
</reference>
<dbReference type="Proteomes" id="UP000435649">
    <property type="component" value="Unassembled WGS sequence"/>
</dbReference>
<evidence type="ECO:0000313" key="1">
    <source>
        <dbReference type="EMBL" id="MST99416.1"/>
    </source>
</evidence>
<dbReference type="RefSeq" id="WP_106052655.1">
    <property type="nucleotide sequence ID" value="NZ_CALXOB010000059.1"/>
</dbReference>
<organism evidence="1 2">
    <name type="scientific">Victivallis lenta</name>
    <dbReference type="NCBI Taxonomy" id="2606640"/>
    <lineage>
        <taxon>Bacteria</taxon>
        <taxon>Pseudomonadati</taxon>
        <taxon>Lentisphaerota</taxon>
        <taxon>Lentisphaeria</taxon>
        <taxon>Victivallales</taxon>
        <taxon>Victivallaceae</taxon>
        <taxon>Victivallis</taxon>
    </lineage>
</organism>
<protein>
    <submittedName>
        <fullName evidence="1">DUF3795 domain-containing protein</fullName>
    </submittedName>
</protein>
<keyword evidence="2" id="KW-1185">Reference proteome</keyword>
<proteinExistence type="predicted"/>